<keyword evidence="3" id="KW-1185">Reference proteome</keyword>
<proteinExistence type="predicted"/>
<accession>A0ABR6GQT4</accession>
<reference evidence="2 3" key="1">
    <citation type="submission" date="2020-08" db="EMBL/GenBank/DDBJ databases">
        <title>Genomic Encyclopedia of Type Strains, Phase III (KMG-III): the genomes of soil and plant-associated and newly described type strains.</title>
        <authorList>
            <person name="Whitman W."/>
        </authorList>
    </citation>
    <scope>NUCLEOTIDE SEQUENCE [LARGE SCALE GENOMIC DNA]</scope>
    <source>
        <strain evidence="2 3">CECT 7247</strain>
    </source>
</reference>
<dbReference type="EC" id="3.6.1.-" evidence="2"/>
<dbReference type="InterPro" id="IPR015797">
    <property type="entry name" value="NUDIX_hydrolase-like_dom_sf"/>
</dbReference>
<dbReference type="PROSITE" id="PS51462">
    <property type="entry name" value="NUDIX"/>
    <property type="match status" value="1"/>
</dbReference>
<name>A0ABR6GQT4_9BURK</name>
<dbReference type="Gene3D" id="3.90.79.10">
    <property type="entry name" value="Nucleoside Triphosphate Pyrophosphohydrolase"/>
    <property type="match status" value="1"/>
</dbReference>
<dbReference type="EMBL" id="JACHXO010000002">
    <property type="protein sequence ID" value="MBB3194424.1"/>
    <property type="molecule type" value="Genomic_DNA"/>
</dbReference>
<sequence>MSDVLKPHPHKIPESVLVVIHTPTLDVLMLERADRPGFWQCVTGSKDQLDEPLPGTASREVLEETGIDVAALPPQALKDWGLANVYEIYPVWRHRYAPGVTHNTEHVFGLCVPEGTPVTLAPREHLQYRWLPWREAADLCFSPSNAEAILQLPAHLGDGLAGGRATGATAAASGAAR</sequence>
<dbReference type="Proteomes" id="UP000574369">
    <property type="component" value="Unassembled WGS sequence"/>
</dbReference>
<dbReference type="RefSeq" id="WP_246409765.1">
    <property type="nucleotide sequence ID" value="NZ_JACHXO010000002.1"/>
</dbReference>
<dbReference type="SUPFAM" id="SSF55811">
    <property type="entry name" value="Nudix"/>
    <property type="match status" value="1"/>
</dbReference>
<dbReference type="InterPro" id="IPR000086">
    <property type="entry name" value="NUDIX_hydrolase_dom"/>
</dbReference>
<protein>
    <submittedName>
        <fullName evidence="2">dATP pyrophosphohydrolase</fullName>
        <ecNumber evidence="2">3.6.1.-</ecNumber>
    </submittedName>
</protein>
<evidence type="ECO:0000259" key="1">
    <source>
        <dbReference type="PROSITE" id="PS51462"/>
    </source>
</evidence>
<dbReference type="InterPro" id="IPR003564">
    <property type="entry name" value="DHNTPase"/>
</dbReference>
<dbReference type="NCBIfam" id="NF006961">
    <property type="entry name" value="PRK09438.1"/>
    <property type="match status" value="1"/>
</dbReference>
<organism evidence="2 3">
    <name type="scientific">Roseateles terrae</name>
    <dbReference type="NCBI Taxonomy" id="431060"/>
    <lineage>
        <taxon>Bacteria</taxon>
        <taxon>Pseudomonadati</taxon>
        <taxon>Pseudomonadota</taxon>
        <taxon>Betaproteobacteria</taxon>
        <taxon>Burkholderiales</taxon>
        <taxon>Sphaerotilaceae</taxon>
        <taxon>Roseateles</taxon>
    </lineage>
</organism>
<dbReference type="Pfam" id="PF00293">
    <property type="entry name" value="NUDIX"/>
    <property type="match status" value="1"/>
</dbReference>
<dbReference type="GO" id="GO:0016787">
    <property type="term" value="F:hydrolase activity"/>
    <property type="evidence" value="ECO:0007669"/>
    <property type="project" value="UniProtKB-KW"/>
</dbReference>
<dbReference type="PANTHER" id="PTHR43736:SF1">
    <property type="entry name" value="DIHYDRONEOPTERIN TRIPHOSPHATE DIPHOSPHATASE"/>
    <property type="match status" value="1"/>
</dbReference>
<dbReference type="CDD" id="cd04664">
    <property type="entry name" value="NUDIX_DHNTPase_like"/>
    <property type="match status" value="1"/>
</dbReference>
<feature type="domain" description="Nudix hydrolase" evidence="1">
    <location>
        <begin position="9"/>
        <end position="153"/>
    </location>
</feature>
<dbReference type="PANTHER" id="PTHR43736">
    <property type="entry name" value="ADP-RIBOSE PYROPHOSPHATASE"/>
    <property type="match status" value="1"/>
</dbReference>
<evidence type="ECO:0000313" key="3">
    <source>
        <dbReference type="Proteomes" id="UP000574369"/>
    </source>
</evidence>
<dbReference type="PRINTS" id="PR01404">
    <property type="entry name" value="NPPPHYDRLASE"/>
</dbReference>
<comment type="caution">
    <text evidence="2">The sequence shown here is derived from an EMBL/GenBank/DDBJ whole genome shotgun (WGS) entry which is preliminary data.</text>
</comment>
<evidence type="ECO:0000313" key="2">
    <source>
        <dbReference type="EMBL" id="MBB3194424.1"/>
    </source>
</evidence>
<keyword evidence="2" id="KW-0378">Hydrolase</keyword>
<gene>
    <name evidence="2" type="ORF">FHS28_001809</name>
</gene>